<reference evidence="1" key="2">
    <citation type="submission" date="2017-10" db="EMBL/GenBank/DDBJ databases">
        <title>Ladona fulva Genome sequencing and assembly.</title>
        <authorList>
            <person name="Murali S."/>
            <person name="Richards S."/>
            <person name="Bandaranaike D."/>
            <person name="Bellair M."/>
            <person name="Blankenburg K."/>
            <person name="Chao H."/>
            <person name="Dinh H."/>
            <person name="Doddapaneni H."/>
            <person name="Dugan-Rocha S."/>
            <person name="Elkadiri S."/>
            <person name="Gnanaolivu R."/>
            <person name="Hernandez B."/>
            <person name="Skinner E."/>
            <person name="Javaid M."/>
            <person name="Lee S."/>
            <person name="Li M."/>
            <person name="Ming W."/>
            <person name="Munidasa M."/>
            <person name="Muniz J."/>
            <person name="Nguyen L."/>
            <person name="Hughes D."/>
            <person name="Osuji N."/>
            <person name="Pu L.-L."/>
            <person name="Puazo M."/>
            <person name="Qu C."/>
            <person name="Quiroz J."/>
            <person name="Raj R."/>
            <person name="Weissenberger G."/>
            <person name="Xin Y."/>
            <person name="Zou X."/>
            <person name="Han Y."/>
            <person name="Worley K."/>
            <person name="Muzny D."/>
            <person name="Gibbs R."/>
        </authorList>
    </citation>
    <scope>NUCLEOTIDE SEQUENCE</scope>
    <source>
        <strain evidence="1">Sampled in the wild</strain>
    </source>
</reference>
<accession>A0A8K0PCI9</accession>
<evidence type="ECO:0000313" key="1">
    <source>
        <dbReference type="EMBL" id="KAG8239808.1"/>
    </source>
</evidence>
<comment type="caution">
    <text evidence="1">The sequence shown here is derived from an EMBL/GenBank/DDBJ whole genome shotgun (WGS) entry which is preliminary data.</text>
</comment>
<reference evidence="1" key="1">
    <citation type="submission" date="2013-04" db="EMBL/GenBank/DDBJ databases">
        <authorList>
            <person name="Qu J."/>
            <person name="Murali S.C."/>
            <person name="Bandaranaike D."/>
            <person name="Bellair M."/>
            <person name="Blankenburg K."/>
            <person name="Chao H."/>
            <person name="Dinh H."/>
            <person name="Doddapaneni H."/>
            <person name="Downs B."/>
            <person name="Dugan-Rocha S."/>
            <person name="Elkadiri S."/>
            <person name="Gnanaolivu R.D."/>
            <person name="Hernandez B."/>
            <person name="Javaid M."/>
            <person name="Jayaseelan J.C."/>
            <person name="Lee S."/>
            <person name="Li M."/>
            <person name="Ming W."/>
            <person name="Munidasa M."/>
            <person name="Muniz J."/>
            <person name="Nguyen L."/>
            <person name="Ongeri F."/>
            <person name="Osuji N."/>
            <person name="Pu L.-L."/>
            <person name="Puazo M."/>
            <person name="Qu C."/>
            <person name="Quiroz J."/>
            <person name="Raj R."/>
            <person name="Weissenberger G."/>
            <person name="Xin Y."/>
            <person name="Zou X."/>
            <person name="Han Y."/>
            <person name="Richards S."/>
            <person name="Worley K."/>
            <person name="Muzny D."/>
            <person name="Gibbs R."/>
        </authorList>
    </citation>
    <scope>NUCLEOTIDE SEQUENCE</scope>
    <source>
        <strain evidence="1">Sampled in the wild</strain>
    </source>
</reference>
<gene>
    <name evidence="1" type="ORF">J437_LFUL018703</name>
</gene>
<dbReference type="OrthoDB" id="412981at2759"/>
<dbReference type="Proteomes" id="UP000792457">
    <property type="component" value="Unassembled WGS sequence"/>
</dbReference>
<organism evidence="1 2">
    <name type="scientific">Ladona fulva</name>
    <name type="common">Scarce chaser dragonfly</name>
    <name type="synonym">Libellula fulva</name>
    <dbReference type="NCBI Taxonomy" id="123851"/>
    <lineage>
        <taxon>Eukaryota</taxon>
        <taxon>Metazoa</taxon>
        <taxon>Ecdysozoa</taxon>
        <taxon>Arthropoda</taxon>
        <taxon>Hexapoda</taxon>
        <taxon>Insecta</taxon>
        <taxon>Pterygota</taxon>
        <taxon>Palaeoptera</taxon>
        <taxon>Odonata</taxon>
        <taxon>Epiprocta</taxon>
        <taxon>Anisoptera</taxon>
        <taxon>Libelluloidea</taxon>
        <taxon>Libellulidae</taxon>
        <taxon>Ladona</taxon>
    </lineage>
</organism>
<evidence type="ECO:0000313" key="2">
    <source>
        <dbReference type="Proteomes" id="UP000792457"/>
    </source>
</evidence>
<name>A0A8K0PCI9_LADFU</name>
<dbReference type="EMBL" id="KZ310028">
    <property type="protein sequence ID" value="KAG8239808.1"/>
    <property type="molecule type" value="Genomic_DNA"/>
</dbReference>
<keyword evidence="2" id="KW-1185">Reference proteome</keyword>
<sequence length="338" mass="38784">MNSPLIIFQFYAQSLVPLHQLPKKDSRTCLYWKLFADNIINKIHYYPPLEIPSTNDLIDTQIDLFNDLFSTAITKASYQAPVRPAYHIPLSSFLTSLITSRNRLRRKMIYFKNPTDKTAYKNLDKYIDSQIRLACNEHWSKFVNTLSFEDNSLWRITRNLSNPMTFNQPLLINNELQFDEAIKAEFAVQQLSSSMQNHANNPSTDPIADATSLMLSPFTPIDNFIQTSILKIIQTFLKDRKIQVRMQNYISSTHLISAGVPQGSTLSPTLFNFPKLIHRSRAVYVEPNAPTLQLLLGEFGDPTSSCWQVFHDGKNLNERIGRVLCLLSPRSAGAFNYW</sequence>
<dbReference type="AlphaFoldDB" id="A0A8K0PCI9"/>
<proteinExistence type="predicted"/>
<evidence type="ECO:0008006" key="3">
    <source>
        <dbReference type="Google" id="ProtNLM"/>
    </source>
</evidence>
<protein>
    <recommendedName>
        <fullName evidence="3">Reverse transcriptase domain-containing protein</fullName>
    </recommendedName>
</protein>